<gene>
    <name evidence="5" type="primary">psd</name>
    <name evidence="5" type="ORF">AK812_SmicGene14600</name>
</gene>
<dbReference type="Proteomes" id="UP000186817">
    <property type="component" value="Unassembled WGS sequence"/>
</dbReference>
<accession>A0A1Q9E552</accession>
<evidence type="ECO:0000313" key="6">
    <source>
        <dbReference type="Proteomes" id="UP000186817"/>
    </source>
</evidence>
<feature type="compositionally biased region" description="Basic and acidic residues" evidence="3">
    <location>
        <begin position="40"/>
        <end position="51"/>
    </location>
</feature>
<dbReference type="GO" id="GO:0008654">
    <property type="term" value="P:phospholipid biosynthetic process"/>
    <property type="evidence" value="ECO:0007669"/>
    <property type="project" value="InterPro"/>
</dbReference>
<protein>
    <submittedName>
        <fullName evidence="5">Phosphatidylserine decarboxylase proenzyme</fullName>
    </submittedName>
</protein>
<dbReference type="PANTHER" id="PTHR10067">
    <property type="entry name" value="PHOSPHATIDYLSERINE DECARBOXYLASE"/>
    <property type="match status" value="1"/>
</dbReference>
<keyword evidence="4" id="KW-0732">Signal</keyword>
<reference evidence="5 6" key="1">
    <citation type="submission" date="2016-02" db="EMBL/GenBank/DDBJ databases">
        <title>Genome analysis of coral dinoflagellate symbionts highlights evolutionary adaptations to a symbiotic lifestyle.</title>
        <authorList>
            <person name="Aranda M."/>
            <person name="Li Y."/>
            <person name="Liew Y.J."/>
            <person name="Baumgarten S."/>
            <person name="Simakov O."/>
            <person name="Wilson M."/>
            <person name="Piel J."/>
            <person name="Ashoor H."/>
            <person name="Bougouffa S."/>
            <person name="Bajic V.B."/>
            <person name="Ryu T."/>
            <person name="Ravasi T."/>
            <person name="Bayer T."/>
            <person name="Micklem G."/>
            <person name="Kim H."/>
            <person name="Bhak J."/>
            <person name="Lajeunesse T.C."/>
            <person name="Voolstra C.R."/>
        </authorList>
    </citation>
    <scope>NUCLEOTIDE SEQUENCE [LARGE SCALE GENOMIC DNA]</scope>
    <source>
        <strain evidence="5 6">CCMP2467</strain>
    </source>
</reference>
<dbReference type="Pfam" id="PF02666">
    <property type="entry name" value="PS_Dcarbxylase"/>
    <property type="match status" value="1"/>
</dbReference>
<proteinExistence type="predicted"/>
<dbReference type="InterPro" id="IPR003817">
    <property type="entry name" value="PS_Dcarbxylase"/>
</dbReference>
<feature type="region of interest" description="Disordered" evidence="3">
    <location>
        <begin position="274"/>
        <end position="294"/>
    </location>
</feature>
<keyword evidence="6" id="KW-1185">Reference proteome</keyword>
<evidence type="ECO:0000256" key="3">
    <source>
        <dbReference type="SAM" id="MobiDB-lite"/>
    </source>
</evidence>
<keyword evidence="2" id="KW-0456">Lyase</keyword>
<evidence type="ECO:0000256" key="4">
    <source>
        <dbReference type="SAM" id="SignalP"/>
    </source>
</evidence>
<dbReference type="AlphaFoldDB" id="A0A1Q9E552"/>
<evidence type="ECO:0000313" key="5">
    <source>
        <dbReference type="EMBL" id="OLQ02529.1"/>
    </source>
</evidence>
<dbReference type="OrthoDB" id="5973539at2759"/>
<keyword evidence="1" id="KW-0210">Decarboxylase</keyword>
<evidence type="ECO:0000256" key="2">
    <source>
        <dbReference type="ARBA" id="ARBA00023239"/>
    </source>
</evidence>
<organism evidence="5 6">
    <name type="scientific">Symbiodinium microadriaticum</name>
    <name type="common">Dinoflagellate</name>
    <name type="synonym">Zooxanthella microadriatica</name>
    <dbReference type="NCBI Taxonomy" id="2951"/>
    <lineage>
        <taxon>Eukaryota</taxon>
        <taxon>Sar</taxon>
        <taxon>Alveolata</taxon>
        <taxon>Dinophyceae</taxon>
        <taxon>Suessiales</taxon>
        <taxon>Symbiodiniaceae</taxon>
        <taxon>Symbiodinium</taxon>
    </lineage>
</organism>
<feature type="region of interest" description="Disordered" evidence="3">
    <location>
        <begin position="40"/>
        <end position="60"/>
    </location>
</feature>
<dbReference type="PANTHER" id="PTHR10067:SF17">
    <property type="entry name" value="PHOSPHATIDYLSERINE DECARBOXYLASE PROENZYME 2"/>
    <property type="match status" value="1"/>
</dbReference>
<feature type="signal peptide" evidence="4">
    <location>
        <begin position="1"/>
        <end position="16"/>
    </location>
</feature>
<evidence type="ECO:0000256" key="1">
    <source>
        <dbReference type="ARBA" id="ARBA00022793"/>
    </source>
</evidence>
<feature type="chain" id="PRO_5012322142" evidence="4">
    <location>
        <begin position="17"/>
        <end position="826"/>
    </location>
</feature>
<comment type="caution">
    <text evidence="5">The sequence shown here is derived from an EMBL/GenBank/DDBJ whole genome shotgun (WGS) entry which is preliminary data.</text>
</comment>
<dbReference type="EMBL" id="LSRX01000262">
    <property type="protein sequence ID" value="OLQ02529.1"/>
    <property type="molecule type" value="Genomic_DNA"/>
</dbReference>
<dbReference type="GO" id="GO:0004609">
    <property type="term" value="F:phosphatidylserine decarboxylase activity"/>
    <property type="evidence" value="ECO:0007669"/>
    <property type="project" value="InterPro"/>
</dbReference>
<sequence>MAWLLFALSLGQLAEGTRNGPSLHANSFLQMLQPAMTHDEDHRAPFQRRPDTLSPSSELEVAETDELTGLTSDALYDDEICDMCMWAVEHIVSKCCVSGSALHKISCDPHLPSCENNVTYSLMRKIAHAQAKKTGSCWKSSLTCSNPKHEMFDRVWSDLTGLGNILRLWQKVRPLKPTSALAAFEVCKMGVSETYDCVGDVDSGHIRRGKTELRDLPNSDVKTQDHRKHTCKSVGLSAEDHWQGCSYEDKRCLKTAKTWKTMRMCAYELDSFDEDEDEDAEPDPGNADSRLNSWTAADGKFDKTNQECLRKLGEESNLTQFLGDGTSQKLVKDMCIFLYEIGDEPGAAGTWYLENVPTEVRGLLKTAYGGGSFTGFLFRTLLTVEDNLQNVGFGSGLVKKANKVTSKYDQKGVKAYETKDLEKKLHYIRHFVETYKVDLESVEGLQGCGNEDACIAKAGEIFPTYNHFFYRKLALGSRKMLCYSQDAGECQEIDENARATKSLVSPADGRVIVFPDFIPEKTGFWVKGEQFLLQSLVSFERDSDYRYYDHGVAFIVRLAPQDYHRFHFPVDGVVKSFENYPGNYYSVNPIAVQSTDPVFTTNKRMHVTLDTGEDNLGCVTYVSVGATNVGSVMHTSYVGQEVLRGMEHGYMAFGGSTVLVFVRRGVLDVVDPIRQMSSIPVETIVHLGDLLATQKTSDHEPLSGLSSLLLGLYLITVFTCRITLRTSCAEGLHWAVVMALEDGMSLLSFAMGLYVLHRSNGAPLTLLAKCAAAHVEGAAAPFSQRTHVVRSEDREIYTEKRFRLFNVERPPTEQMAFLRSLALGLL</sequence>
<name>A0A1Q9E552_SYMMI</name>